<keyword evidence="2" id="KW-1185">Reference proteome</keyword>
<name>A0A9P7UZB4_9AGAR</name>
<dbReference type="GO" id="GO:0046982">
    <property type="term" value="F:protein heterodimerization activity"/>
    <property type="evidence" value="ECO:0007669"/>
    <property type="project" value="InterPro"/>
</dbReference>
<dbReference type="Proteomes" id="UP001049176">
    <property type="component" value="Chromosome 2"/>
</dbReference>
<dbReference type="Gene3D" id="1.10.20.10">
    <property type="entry name" value="Histone, subunit A"/>
    <property type="match status" value="1"/>
</dbReference>
<dbReference type="EMBL" id="CM032182">
    <property type="protein sequence ID" value="KAG7097385.1"/>
    <property type="molecule type" value="Genomic_DNA"/>
</dbReference>
<gene>
    <name evidence="1" type="ORF">E1B28_004735</name>
</gene>
<dbReference type="KEGG" id="more:E1B28_004735"/>
<protein>
    <submittedName>
        <fullName evidence="1">Uncharacterized protein</fullName>
    </submittedName>
</protein>
<proteinExistence type="predicted"/>
<comment type="caution">
    <text evidence="1">The sequence shown here is derived from an EMBL/GenBank/DDBJ whole genome shotgun (WGS) entry which is preliminary data.</text>
</comment>
<evidence type="ECO:0000313" key="2">
    <source>
        <dbReference type="Proteomes" id="UP001049176"/>
    </source>
</evidence>
<reference evidence="1" key="1">
    <citation type="journal article" date="2021" name="Genome Biol. Evol.">
        <title>The assembled and annotated genome of the fairy-ring fungus Marasmius oreades.</title>
        <authorList>
            <person name="Hiltunen M."/>
            <person name="Ament-Velasquez S.L."/>
            <person name="Johannesson H."/>
        </authorList>
    </citation>
    <scope>NUCLEOTIDE SEQUENCE</scope>
    <source>
        <strain evidence="1">03SP1</strain>
    </source>
</reference>
<evidence type="ECO:0000313" key="1">
    <source>
        <dbReference type="EMBL" id="KAG7097385.1"/>
    </source>
</evidence>
<sequence>MFSTTDSGSPSYISSHSADVILSDIRPIKLKIDALCSINVLLDEFLYNILKASRSLTTNKLRAGLLGVLPTTLGKEALLEAEVELRAYWDRTRRPKGSSSLEDDSDSFNLQWAFELLRLKCEAYSTLNESDEDPVAESRLHERMASISNQQPPKPSLVAPAALYLTAILEAMCEYVFLALLSFAPDLQLFTIVDIYSRMLAA</sequence>
<accession>A0A9P7UZB4</accession>
<dbReference type="RefSeq" id="XP_043013855.1">
    <property type="nucleotide sequence ID" value="XM_043149251.1"/>
</dbReference>
<dbReference type="GeneID" id="66073811"/>
<organism evidence="1 2">
    <name type="scientific">Marasmius oreades</name>
    <name type="common">fairy-ring Marasmius</name>
    <dbReference type="NCBI Taxonomy" id="181124"/>
    <lineage>
        <taxon>Eukaryota</taxon>
        <taxon>Fungi</taxon>
        <taxon>Dikarya</taxon>
        <taxon>Basidiomycota</taxon>
        <taxon>Agaricomycotina</taxon>
        <taxon>Agaricomycetes</taxon>
        <taxon>Agaricomycetidae</taxon>
        <taxon>Agaricales</taxon>
        <taxon>Marasmiineae</taxon>
        <taxon>Marasmiaceae</taxon>
        <taxon>Marasmius</taxon>
    </lineage>
</organism>
<dbReference type="OrthoDB" id="5382203at2759"/>
<dbReference type="InterPro" id="IPR009072">
    <property type="entry name" value="Histone-fold"/>
</dbReference>
<dbReference type="AlphaFoldDB" id="A0A9P7UZB4"/>